<dbReference type="Gene3D" id="2.40.50.1020">
    <property type="entry name" value="LytTr DNA-binding domain"/>
    <property type="match status" value="1"/>
</dbReference>
<dbReference type="SUPFAM" id="SSF52172">
    <property type="entry name" value="CheY-like"/>
    <property type="match status" value="1"/>
</dbReference>
<dbReference type="PANTHER" id="PTHR37299:SF1">
    <property type="entry name" value="STAGE 0 SPORULATION PROTEIN A HOMOLOG"/>
    <property type="match status" value="1"/>
</dbReference>
<dbReference type="SMART" id="SM00448">
    <property type="entry name" value="REC"/>
    <property type="match status" value="1"/>
</dbReference>
<dbReference type="PROSITE" id="PS50110">
    <property type="entry name" value="RESPONSE_REGULATORY"/>
    <property type="match status" value="1"/>
</dbReference>
<evidence type="ECO:0000256" key="1">
    <source>
        <dbReference type="PROSITE-ProRule" id="PRU00169"/>
    </source>
</evidence>
<dbReference type="Proteomes" id="UP000004690">
    <property type="component" value="Unassembled WGS sequence"/>
</dbReference>
<dbReference type="eggNOG" id="COG3279">
    <property type="taxonomic scope" value="Bacteria"/>
</dbReference>
<reference evidence="4 5" key="1">
    <citation type="submission" date="2012-02" db="EMBL/GenBank/DDBJ databases">
        <title>Improved High-Quality Draft genome of Joostella marina DSM 19592.</title>
        <authorList>
            <consortium name="US DOE Joint Genome Institute (JGI-PGF)"/>
            <person name="Lucas S."/>
            <person name="Copeland A."/>
            <person name="Lapidus A."/>
            <person name="Bruce D."/>
            <person name="Goodwin L."/>
            <person name="Pitluck S."/>
            <person name="Peters L."/>
            <person name="Chertkov O."/>
            <person name="Ovchinnikova G."/>
            <person name="Kyrpides N."/>
            <person name="Mavromatis K."/>
            <person name="Detter J.C."/>
            <person name="Han C."/>
            <person name="Land M."/>
            <person name="Hauser L."/>
            <person name="Markowitz V."/>
            <person name="Cheng J.-F."/>
            <person name="Hugenholtz P."/>
            <person name="Woyke T."/>
            <person name="Wu D."/>
            <person name="Tindall B."/>
            <person name="Brambilla E."/>
            <person name="Klenk H.-P."/>
            <person name="Eisen J.A."/>
        </authorList>
    </citation>
    <scope>NUCLEOTIDE SEQUENCE [LARGE SCALE GENOMIC DNA]</scope>
    <source>
        <strain evidence="4 5">DSM 19592</strain>
    </source>
</reference>
<gene>
    <name evidence="4" type="ORF">JoomaDRAFT_0012</name>
</gene>
<evidence type="ECO:0000259" key="2">
    <source>
        <dbReference type="PROSITE" id="PS50110"/>
    </source>
</evidence>
<proteinExistence type="predicted"/>
<evidence type="ECO:0000259" key="3">
    <source>
        <dbReference type="PROSITE" id="PS50930"/>
    </source>
</evidence>
<dbReference type="Pfam" id="PF00072">
    <property type="entry name" value="Response_reg"/>
    <property type="match status" value="1"/>
</dbReference>
<protein>
    <submittedName>
        <fullName evidence="4">Response regulator of the LytR/AlgR family</fullName>
    </submittedName>
</protein>
<dbReference type="InterPro" id="IPR007492">
    <property type="entry name" value="LytTR_DNA-bd_dom"/>
</dbReference>
<dbReference type="CDD" id="cd17534">
    <property type="entry name" value="REC_DC-like"/>
    <property type="match status" value="1"/>
</dbReference>
<dbReference type="STRING" id="926559.JoomaDRAFT_0012"/>
<dbReference type="AlphaFoldDB" id="I3C0D6"/>
<evidence type="ECO:0000313" key="4">
    <source>
        <dbReference type="EMBL" id="EIJ37079.1"/>
    </source>
</evidence>
<feature type="domain" description="HTH LytTR-type" evidence="3">
    <location>
        <begin position="160"/>
        <end position="258"/>
    </location>
</feature>
<dbReference type="GO" id="GO:0003677">
    <property type="term" value="F:DNA binding"/>
    <property type="evidence" value="ECO:0007669"/>
    <property type="project" value="InterPro"/>
</dbReference>
<dbReference type="RefSeq" id="WP_008615695.1">
    <property type="nucleotide sequence ID" value="NZ_JH651380.1"/>
</dbReference>
<evidence type="ECO:0000313" key="5">
    <source>
        <dbReference type="Proteomes" id="UP000004690"/>
    </source>
</evidence>
<keyword evidence="1" id="KW-0597">Phosphoprotein</keyword>
<dbReference type="OrthoDB" id="2962330at2"/>
<dbReference type="EMBL" id="JH651380">
    <property type="protein sequence ID" value="EIJ37079.1"/>
    <property type="molecule type" value="Genomic_DNA"/>
</dbReference>
<dbReference type="InterPro" id="IPR046947">
    <property type="entry name" value="LytR-like"/>
</dbReference>
<accession>I3C0D6</accession>
<dbReference type="Gene3D" id="3.40.50.2300">
    <property type="match status" value="1"/>
</dbReference>
<keyword evidence="5" id="KW-1185">Reference proteome</keyword>
<dbReference type="InterPro" id="IPR001789">
    <property type="entry name" value="Sig_transdc_resp-reg_receiver"/>
</dbReference>
<feature type="domain" description="Response regulatory" evidence="2">
    <location>
        <begin position="9"/>
        <end position="125"/>
    </location>
</feature>
<dbReference type="InterPro" id="IPR011006">
    <property type="entry name" value="CheY-like_superfamily"/>
</dbReference>
<dbReference type="Pfam" id="PF04397">
    <property type="entry name" value="LytTR"/>
    <property type="match status" value="1"/>
</dbReference>
<dbReference type="HOGENOM" id="CLU_000445_14_1_10"/>
<dbReference type="GO" id="GO:0000156">
    <property type="term" value="F:phosphorelay response regulator activity"/>
    <property type="evidence" value="ECO:0007669"/>
    <property type="project" value="InterPro"/>
</dbReference>
<dbReference type="PROSITE" id="PS50930">
    <property type="entry name" value="HTH_LYTTR"/>
    <property type="match status" value="1"/>
</dbReference>
<sequence>MSNTANKVSVLIVEDEAILAQDISLQLSRMGYEVLPPAHSAIDALKILQGNCIIDIVLLDIMLGEGINGIELAKIINIQYDLPFIFLTSHADKSILEKAKSAAPYAYILKPFNAYQVNIALELGLVNYYKRKQLILEKNQHNTSKEKEDKRTVLHINDSLFLKKENHFEKVVLKEILFLEADSNYTTINTINGNFLYSTVLKKIEGQLPSRFFKRVHRSYVVNITAIKGYEGNTLFINNRKIPVSKNHREKIFNLLPKIK</sequence>
<name>I3C0D6_9FLAO</name>
<organism evidence="4 5">
    <name type="scientific">Galbibacter orientalis DSM 19592</name>
    <dbReference type="NCBI Taxonomy" id="926559"/>
    <lineage>
        <taxon>Bacteria</taxon>
        <taxon>Pseudomonadati</taxon>
        <taxon>Bacteroidota</taxon>
        <taxon>Flavobacteriia</taxon>
        <taxon>Flavobacteriales</taxon>
        <taxon>Flavobacteriaceae</taxon>
        <taxon>Galbibacter</taxon>
    </lineage>
</organism>
<feature type="modified residue" description="4-aspartylphosphate" evidence="1">
    <location>
        <position position="60"/>
    </location>
</feature>
<dbReference type="SMART" id="SM00850">
    <property type="entry name" value="LytTR"/>
    <property type="match status" value="1"/>
</dbReference>
<dbReference type="PANTHER" id="PTHR37299">
    <property type="entry name" value="TRANSCRIPTIONAL REGULATOR-RELATED"/>
    <property type="match status" value="1"/>
</dbReference>